<gene>
    <name evidence="2" type="ORF">B296_00029040</name>
</gene>
<protein>
    <submittedName>
        <fullName evidence="2">Uncharacterized protein</fullName>
    </submittedName>
</protein>
<dbReference type="Proteomes" id="UP000287651">
    <property type="component" value="Unassembled WGS sequence"/>
</dbReference>
<evidence type="ECO:0000313" key="3">
    <source>
        <dbReference type="Proteomes" id="UP000287651"/>
    </source>
</evidence>
<name>A0A426YW35_ENSVE</name>
<reference evidence="2 3" key="1">
    <citation type="journal article" date="2014" name="Agronomy (Basel)">
        <title>A Draft Genome Sequence for Ensete ventricosum, the Drought-Tolerant Tree Against Hunger.</title>
        <authorList>
            <person name="Harrison J."/>
            <person name="Moore K.A."/>
            <person name="Paszkiewicz K."/>
            <person name="Jones T."/>
            <person name="Grant M."/>
            <person name="Ambacheew D."/>
            <person name="Muzemil S."/>
            <person name="Studholme D.J."/>
        </authorList>
    </citation>
    <scope>NUCLEOTIDE SEQUENCE [LARGE SCALE GENOMIC DNA]</scope>
</reference>
<feature type="region of interest" description="Disordered" evidence="1">
    <location>
        <begin position="63"/>
        <end position="96"/>
    </location>
</feature>
<comment type="caution">
    <text evidence="2">The sequence shown here is derived from an EMBL/GenBank/DDBJ whole genome shotgun (WGS) entry which is preliminary data.</text>
</comment>
<proteinExistence type="predicted"/>
<accession>A0A426YW35</accession>
<sequence length="120" mass="12753">MATVTDHEQGGAQSGGPPLLPSPVMCSANRHCHEPHRMQREGGFQYTYPGWCARSTHAKRCELSGGNPRRIRLATSPPAAEPLPATPSSSRAMPRVVTPLQPDDCFKVRDGASGGGCCSL</sequence>
<dbReference type="EMBL" id="AMZH03009848">
    <property type="protein sequence ID" value="RRT55943.1"/>
    <property type="molecule type" value="Genomic_DNA"/>
</dbReference>
<organism evidence="2 3">
    <name type="scientific">Ensete ventricosum</name>
    <name type="common">Abyssinian banana</name>
    <name type="synonym">Musa ensete</name>
    <dbReference type="NCBI Taxonomy" id="4639"/>
    <lineage>
        <taxon>Eukaryota</taxon>
        <taxon>Viridiplantae</taxon>
        <taxon>Streptophyta</taxon>
        <taxon>Embryophyta</taxon>
        <taxon>Tracheophyta</taxon>
        <taxon>Spermatophyta</taxon>
        <taxon>Magnoliopsida</taxon>
        <taxon>Liliopsida</taxon>
        <taxon>Zingiberales</taxon>
        <taxon>Musaceae</taxon>
        <taxon>Ensete</taxon>
    </lineage>
</organism>
<dbReference type="AlphaFoldDB" id="A0A426YW35"/>
<evidence type="ECO:0000313" key="2">
    <source>
        <dbReference type="EMBL" id="RRT55943.1"/>
    </source>
</evidence>
<feature type="region of interest" description="Disordered" evidence="1">
    <location>
        <begin position="1"/>
        <end position="22"/>
    </location>
</feature>
<evidence type="ECO:0000256" key="1">
    <source>
        <dbReference type="SAM" id="MobiDB-lite"/>
    </source>
</evidence>